<dbReference type="SMART" id="SM00420">
    <property type="entry name" value="HTH_DEOR"/>
    <property type="match status" value="1"/>
</dbReference>
<evidence type="ECO:0000256" key="3">
    <source>
        <dbReference type="ARBA" id="ARBA00023163"/>
    </source>
</evidence>
<proteinExistence type="predicted"/>
<dbReference type="Proteomes" id="UP000520876">
    <property type="component" value="Unassembled WGS sequence"/>
</dbReference>
<dbReference type="PROSITE" id="PS51000">
    <property type="entry name" value="HTH_DEOR_2"/>
    <property type="match status" value="1"/>
</dbReference>
<accession>A0A7Z0NBA7</accession>
<evidence type="ECO:0000256" key="1">
    <source>
        <dbReference type="ARBA" id="ARBA00023015"/>
    </source>
</evidence>
<dbReference type="InterPro" id="IPR014036">
    <property type="entry name" value="DeoR-like_C"/>
</dbReference>
<dbReference type="InterPro" id="IPR050313">
    <property type="entry name" value="Carb_Metab_HTH_regulators"/>
</dbReference>
<gene>
    <name evidence="5" type="ORF">HZU72_21670</name>
</gene>
<comment type="caution">
    <text evidence="5">The sequence shown here is derived from an EMBL/GenBank/DDBJ whole genome shotgun (WGS) entry which is preliminary data.</text>
</comment>
<sequence length="261" mass="28567">MKVAKRREEMLEAVNAGITNVEALCSHFRISEATARRDLAALSKSGLLVRTYGGAIAHIGPFERELTLEQRRSQHGDVKACLAECALDFILDNETLLLDGGSTTAALASRLSERRGLHVITNNLVALPWLANLPDGHVTVLGGDLRTTSMSTYGPLAHNALTRLTVDRLFLSADGVVAEYGLCEASPEQTWLKEAMMQRAAEIYIMADATKLGRASQQHWASLPRRWTLITNANDPAQLEAFAKRGAVIYSTDAYFDRTGQ</sequence>
<dbReference type="SUPFAM" id="SSF100950">
    <property type="entry name" value="NagB/RpiA/CoA transferase-like"/>
    <property type="match status" value="1"/>
</dbReference>
<keyword evidence="3" id="KW-0804">Transcription</keyword>
<keyword evidence="1" id="KW-0805">Transcription regulation</keyword>
<evidence type="ECO:0000259" key="4">
    <source>
        <dbReference type="PROSITE" id="PS51000"/>
    </source>
</evidence>
<dbReference type="AlphaFoldDB" id="A0A7Z0NBA7"/>
<dbReference type="Pfam" id="PF08220">
    <property type="entry name" value="HTH_DeoR"/>
    <property type="match status" value="1"/>
</dbReference>
<dbReference type="InterPro" id="IPR001034">
    <property type="entry name" value="DeoR_HTH"/>
</dbReference>
<evidence type="ECO:0000313" key="6">
    <source>
        <dbReference type="Proteomes" id="UP000520876"/>
    </source>
</evidence>
<dbReference type="SUPFAM" id="SSF46785">
    <property type="entry name" value="Winged helix' DNA-binding domain"/>
    <property type="match status" value="1"/>
</dbReference>
<dbReference type="PROSITE" id="PS00894">
    <property type="entry name" value="HTH_DEOR_1"/>
    <property type="match status" value="1"/>
</dbReference>
<keyword evidence="2" id="KW-0238">DNA-binding</keyword>
<dbReference type="EMBL" id="JACCGK010000025">
    <property type="protein sequence ID" value="NYT74998.1"/>
    <property type="molecule type" value="Genomic_DNA"/>
</dbReference>
<dbReference type="RefSeq" id="WP_180095817.1">
    <property type="nucleotide sequence ID" value="NZ_JACCGK010000025.1"/>
</dbReference>
<dbReference type="SMART" id="SM01134">
    <property type="entry name" value="DeoRC"/>
    <property type="match status" value="1"/>
</dbReference>
<dbReference type="Pfam" id="PF00455">
    <property type="entry name" value="DeoRC"/>
    <property type="match status" value="1"/>
</dbReference>
<dbReference type="GO" id="GO:0003700">
    <property type="term" value="F:DNA-binding transcription factor activity"/>
    <property type="evidence" value="ECO:0007669"/>
    <property type="project" value="InterPro"/>
</dbReference>
<name>A0A7Z0NBA7_9GAMM</name>
<dbReference type="PRINTS" id="PR00037">
    <property type="entry name" value="HTHLACR"/>
</dbReference>
<dbReference type="PANTHER" id="PTHR30363">
    <property type="entry name" value="HTH-TYPE TRANSCRIPTIONAL REGULATOR SRLR-RELATED"/>
    <property type="match status" value="1"/>
</dbReference>
<dbReference type="PANTHER" id="PTHR30363:SF44">
    <property type="entry name" value="AGA OPERON TRANSCRIPTIONAL REPRESSOR-RELATED"/>
    <property type="match status" value="1"/>
</dbReference>
<evidence type="ECO:0000313" key="5">
    <source>
        <dbReference type="EMBL" id="NYT74998.1"/>
    </source>
</evidence>
<dbReference type="InterPro" id="IPR036390">
    <property type="entry name" value="WH_DNA-bd_sf"/>
</dbReference>
<organism evidence="5 6">
    <name type="scientific">Vreelandella sedimenti</name>
    <dbReference type="NCBI Taxonomy" id="2729618"/>
    <lineage>
        <taxon>Bacteria</taxon>
        <taxon>Pseudomonadati</taxon>
        <taxon>Pseudomonadota</taxon>
        <taxon>Gammaproteobacteria</taxon>
        <taxon>Oceanospirillales</taxon>
        <taxon>Halomonadaceae</taxon>
        <taxon>Vreelandella</taxon>
    </lineage>
</organism>
<dbReference type="Gene3D" id="3.40.50.1360">
    <property type="match status" value="1"/>
</dbReference>
<dbReference type="InterPro" id="IPR018356">
    <property type="entry name" value="Tscrpt_reg_HTH_DeoR_CS"/>
</dbReference>
<reference evidence="5 6" key="1">
    <citation type="submission" date="2020-07" db="EMBL/GenBank/DDBJ databases">
        <title>Halomonas sp. QX-2 draft genome sequence.</title>
        <authorList>
            <person name="Qiu X."/>
        </authorList>
    </citation>
    <scope>NUCLEOTIDE SEQUENCE [LARGE SCALE GENOMIC DNA]</scope>
    <source>
        <strain evidence="5 6">QX-2</strain>
    </source>
</reference>
<feature type="domain" description="HTH deoR-type" evidence="4">
    <location>
        <begin position="2"/>
        <end position="57"/>
    </location>
</feature>
<evidence type="ECO:0000256" key="2">
    <source>
        <dbReference type="ARBA" id="ARBA00023125"/>
    </source>
</evidence>
<dbReference type="GO" id="GO:0003677">
    <property type="term" value="F:DNA binding"/>
    <property type="evidence" value="ECO:0007669"/>
    <property type="project" value="UniProtKB-KW"/>
</dbReference>
<protein>
    <submittedName>
        <fullName evidence="5">DeoR/GlpR transcriptional regulator</fullName>
    </submittedName>
</protein>
<dbReference type="InterPro" id="IPR037171">
    <property type="entry name" value="NagB/RpiA_transferase-like"/>
</dbReference>
<keyword evidence="6" id="KW-1185">Reference proteome</keyword>